<reference evidence="2" key="2">
    <citation type="journal article" date="2015" name="Data Brief">
        <title>Shoot transcriptome of the giant reed, Arundo donax.</title>
        <authorList>
            <person name="Barrero R.A."/>
            <person name="Guerrero F.D."/>
            <person name="Moolhuijzen P."/>
            <person name="Goolsby J.A."/>
            <person name="Tidwell J."/>
            <person name="Bellgard S.E."/>
            <person name="Bellgard M.I."/>
        </authorList>
    </citation>
    <scope>NUCLEOTIDE SEQUENCE</scope>
    <source>
        <tissue evidence="2">Shoot tissue taken approximately 20 cm above the soil surface</tissue>
    </source>
</reference>
<dbReference type="EMBL" id="GBRH01190026">
    <property type="protein sequence ID" value="JAE07870.1"/>
    <property type="molecule type" value="Transcribed_RNA"/>
</dbReference>
<keyword evidence="1" id="KW-0812">Transmembrane</keyword>
<proteinExistence type="predicted"/>
<protein>
    <submittedName>
        <fullName evidence="2">Uncharacterized protein</fullName>
    </submittedName>
</protein>
<reference evidence="2" key="1">
    <citation type="submission" date="2014-09" db="EMBL/GenBank/DDBJ databases">
        <authorList>
            <person name="Magalhaes I.L.F."/>
            <person name="Oliveira U."/>
            <person name="Santos F.R."/>
            <person name="Vidigal T.H.D.A."/>
            <person name="Brescovit A.D."/>
            <person name="Santos A.J."/>
        </authorList>
    </citation>
    <scope>NUCLEOTIDE SEQUENCE</scope>
    <source>
        <tissue evidence="2">Shoot tissue taken approximately 20 cm above the soil surface</tissue>
    </source>
</reference>
<keyword evidence="1" id="KW-1133">Transmembrane helix</keyword>
<keyword evidence="1" id="KW-0472">Membrane</keyword>
<dbReference type="AlphaFoldDB" id="A0A0A9F497"/>
<organism evidence="2">
    <name type="scientific">Arundo donax</name>
    <name type="common">Giant reed</name>
    <name type="synonym">Donax arundinaceus</name>
    <dbReference type="NCBI Taxonomy" id="35708"/>
    <lineage>
        <taxon>Eukaryota</taxon>
        <taxon>Viridiplantae</taxon>
        <taxon>Streptophyta</taxon>
        <taxon>Embryophyta</taxon>
        <taxon>Tracheophyta</taxon>
        <taxon>Spermatophyta</taxon>
        <taxon>Magnoliopsida</taxon>
        <taxon>Liliopsida</taxon>
        <taxon>Poales</taxon>
        <taxon>Poaceae</taxon>
        <taxon>PACMAD clade</taxon>
        <taxon>Arundinoideae</taxon>
        <taxon>Arundineae</taxon>
        <taxon>Arundo</taxon>
    </lineage>
</organism>
<evidence type="ECO:0000313" key="2">
    <source>
        <dbReference type="EMBL" id="JAE07870.1"/>
    </source>
</evidence>
<feature type="transmembrane region" description="Helical" evidence="1">
    <location>
        <begin position="6"/>
        <end position="27"/>
    </location>
</feature>
<evidence type="ECO:0000256" key="1">
    <source>
        <dbReference type="SAM" id="Phobius"/>
    </source>
</evidence>
<name>A0A0A9F497_ARUDO</name>
<accession>A0A0A9F497</accession>
<sequence length="43" mass="5183">MIHQSLYIIHTTITSFITMYLHCKFYVIEQQQQQSISVPNKLR</sequence>